<name>A0A378SMX2_9MYCO</name>
<proteinExistence type="predicted"/>
<dbReference type="EMBL" id="UGQM01000001">
    <property type="protein sequence ID" value="STZ43971.1"/>
    <property type="molecule type" value="Genomic_DNA"/>
</dbReference>
<sequence length="140" mass="15416">MTTSDSLSISLTAALSSARVPAANYEFIREMTDAVGIAHYRFVDQPGKPYVIATRRDGLRDLHIYYGATNGFYSEDDIVRIFGDEADRRLSGSRKGTWCVIHPVHQSRPPGAPSRDVRREGTLCDCGMQRSLTGVCGSCD</sequence>
<dbReference type="RefSeq" id="WP_011894074.1">
    <property type="nucleotide sequence ID" value="NZ_JACKST010000005.1"/>
</dbReference>
<accession>A0A378SMX2</accession>
<evidence type="ECO:0000313" key="1">
    <source>
        <dbReference type="EMBL" id="STZ43971.1"/>
    </source>
</evidence>
<reference evidence="1 2" key="1">
    <citation type="submission" date="2018-06" db="EMBL/GenBank/DDBJ databases">
        <authorList>
            <consortium name="Pathogen Informatics"/>
            <person name="Doyle S."/>
        </authorList>
    </citation>
    <scope>NUCLEOTIDE SEQUENCE [LARGE SCALE GENOMIC DNA]</scope>
    <source>
        <strain evidence="1 2">NCTC10742</strain>
    </source>
</reference>
<dbReference type="AlphaFoldDB" id="A0A378SMX2"/>
<organism evidence="1 2">
    <name type="scientific">Mycolicibacterium gilvum</name>
    <dbReference type="NCBI Taxonomy" id="1804"/>
    <lineage>
        <taxon>Bacteria</taxon>
        <taxon>Bacillati</taxon>
        <taxon>Actinomycetota</taxon>
        <taxon>Actinomycetes</taxon>
        <taxon>Mycobacteriales</taxon>
        <taxon>Mycobacteriaceae</taxon>
        <taxon>Mycolicibacterium</taxon>
    </lineage>
</organism>
<evidence type="ECO:0000313" key="2">
    <source>
        <dbReference type="Proteomes" id="UP000254291"/>
    </source>
</evidence>
<protein>
    <submittedName>
        <fullName evidence="1">Uncharacterized protein</fullName>
    </submittedName>
</protein>
<dbReference type="Proteomes" id="UP000254291">
    <property type="component" value="Unassembled WGS sequence"/>
</dbReference>
<gene>
    <name evidence="1" type="ORF">NCTC10742_03201</name>
</gene>